<proteinExistence type="predicted"/>
<protein>
    <recommendedName>
        <fullName evidence="3">Sulfatase N-terminal domain-containing protein</fullName>
    </recommendedName>
</protein>
<dbReference type="PANTHER" id="PTHR45953:SF1">
    <property type="entry name" value="IDURONATE 2-SULFATASE"/>
    <property type="match status" value="1"/>
</dbReference>
<dbReference type="InterPro" id="IPR000917">
    <property type="entry name" value="Sulfatase_N"/>
</dbReference>
<dbReference type="EMBL" id="UINC01101683">
    <property type="protein sequence ID" value="SVC62688.1"/>
    <property type="molecule type" value="Genomic_DNA"/>
</dbReference>
<accession>A0A382NQA7</accession>
<keyword evidence="2" id="KW-0378">Hydrolase</keyword>
<name>A0A382NQA7_9ZZZZ</name>
<dbReference type="InterPro" id="IPR017850">
    <property type="entry name" value="Alkaline_phosphatase_core_sf"/>
</dbReference>
<dbReference type="GO" id="GO:0046872">
    <property type="term" value="F:metal ion binding"/>
    <property type="evidence" value="ECO:0007669"/>
    <property type="project" value="UniProtKB-KW"/>
</dbReference>
<reference evidence="4" key="1">
    <citation type="submission" date="2018-05" db="EMBL/GenBank/DDBJ databases">
        <authorList>
            <person name="Lanie J.A."/>
            <person name="Ng W.-L."/>
            <person name="Kazmierczak K.M."/>
            <person name="Andrzejewski T.M."/>
            <person name="Davidsen T.M."/>
            <person name="Wayne K.J."/>
            <person name="Tettelin H."/>
            <person name="Glass J.I."/>
            <person name="Rusch D."/>
            <person name="Podicherti R."/>
            <person name="Tsui H.-C.T."/>
            <person name="Winkler M.E."/>
        </authorList>
    </citation>
    <scope>NUCLEOTIDE SEQUENCE</scope>
</reference>
<evidence type="ECO:0000313" key="4">
    <source>
        <dbReference type="EMBL" id="SVC62688.1"/>
    </source>
</evidence>
<keyword evidence="1" id="KW-0479">Metal-binding</keyword>
<feature type="non-terminal residue" evidence="4">
    <location>
        <position position="1"/>
    </location>
</feature>
<dbReference type="GO" id="GO:0008484">
    <property type="term" value="F:sulfuric ester hydrolase activity"/>
    <property type="evidence" value="ECO:0007669"/>
    <property type="project" value="TreeGrafter"/>
</dbReference>
<dbReference type="Gene3D" id="3.40.720.10">
    <property type="entry name" value="Alkaline Phosphatase, subunit A"/>
    <property type="match status" value="1"/>
</dbReference>
<dbReference type="PANTHER" id="PTHR45953">
    <property type="entry name" value="IDURONATE 2-SULFATASE"/>
    <property type="match status" value="1"/>
</dbReference>
<dbReference type="Pfam" id="PF00884">
    <property type="entry name" value="Sulfatase"/>
    <property type="match status" value="1"/>
</dbReference>
<evidence type="ECO:0000256" key="2">
    <source>
        <dbReference type="ARBA" id="ARBA00022801"/>
    </source>
</evidence>
<dbReference type="AlphaFoldDB" id="A0A382NQA7"/>
<evidence type="ECO:0000256" key="1">
    <source>
        <dbReference type="ARBA" id="ARBA00022723"/>
    </source>
</evidence>
<dbReference type="CDD" id="cd16022">
    <property type="entry name" value="sulfatase_like"/>
    <property type="match status" value="1"/>
</dbReference>
<sequence length="365" mass="41972">VTGHPVIQTPTLDELARSGVRFTNAYAECPVCIPARRTLMTGVTPRIHGDRVFRDTLSMPNFPTMAQTFREVGYQAYAVGKLHVYPQRDRIGFDDVILDEEGRLQYGVVDDYELFLGDQGYAGRQFDHGMSNNQYSSRAWHLPEETHATNWATQQMARVIKRRDPTRPAFWYLSYRHPHPPLVPLQAYLDFYQHFSIDAPYLGNWIINPEDAAYSVRANYNRGTKMNIDQSLVVRRAFYALCTHIDHQLRIVIGTLREEGLLNNTIICFTSDHGDMLGNHNMWAKRLFYEYSANIPMILVDGTSGKQIGYNWVDDRLVGWQDVMPTLLDMANIDIPETVEGLSMVGDQKRDWFYAEVGEDDHATR</sequence>
<feature type="domain" description="Sulfatase N-terminal" evidence="3">
    <location>
        <begin position="2"/>
        <end position="333"/>
    </location>
</feature>
<dbReference type="GO" id="GO:0005737">
    <property type="term" value="C:cytoplasm"/>
    <property type="evidence" value="ECO:0007669"/>
    <property type="project" value="TreeGrafter"/>
</dbReference>
<gene>
    <name evidence="4" type="ORF">METZ01_LOCUS315542</name>
</gene>
<evidence type="ECO:0000259" key="3">
    <source>
        <dbReference type="Pfam" id="PF00884"/>
    </source>
</evidence>
<feature type="non-terminal residue" evidence="4">
    <location>
        <position position="365"/>
    </location>
</feature>
<dbReference type="SUPFAM" id="SSF53649">
    <property type="entry name" value="Alkaline phosphatase-like"/>
    <property type="match status" value="1"/>
</dbReference>
<organism evidence="4">
    <name type="scientific">marine metagenome</name>
    <dbReference type="NCBI Taxonomy" id="408172"/>
    <lineage>
        <taxon>unclassified sequences</taxon>
        <taxon>metagenomes</taxon>
        <taxon>ecological metagenomes</taxon>
    </lineage>
</organism>